<feature type="transmembrane region" description="Helical" evidence="1">
    <location>
        <begin position="36"/>
        <end position="53"/>
    </location>
</feature>
<feature type="transmembrane region" description="Helical" evidence="1">
    <location>
        <begin position="7"/>
        <end position="30"/>
    </location>
</feature>
<protein>
    <recommendedName>
        <fullName evidence="4">CbaC protein</fullName>
    </recommendedName>
</protein>
<name>A0A1G7FVI5_9EURY</name>
<dbReference type="RefSeq" id="WP_092687174.1">
    <property type="nucleotide sequence ID" value="NZ_FNBK01000001.1"/>
</dbReference>
<evidence type="ECO:0000256" key="1">
    <source>
        <dbReference type="SAM" id="Phobius"/>
    </source>
</evidence>
<dbReference type="EMBL" id="FNBK01000001">
    <property type="protein sequence ID" value="SDE79877.1"/>
    <property type="molecule type" value="Genomic_DNA"/>
</dbReference>
<dbReference type="STRING" id="660518.SAMN05216218_101368"/>
<organism evidence="2 3">
    <name type="scientific">Halorientalis regularis</name>
    <dbReference type="NCBI Taxonomy" id="660518"/>
    <lineage>
        <taxon>Archaea</taxon>
        <taxon>Methanobacteriati</taxon>
        <taxon>Methanobacteriota</taxon>
        <taxon>Stenosarchaea group</taxon>
        <taxon>Halobacteria</taxon>
        <taxon>Halobacteriales</taxon>
        <taxon>Haloarculaceae</taxon>
        <taxon>Halorientalis</taxon>
    </lineage>
</organism>
<keyword evidence="1" id="KW-1133">Transmembrane helix</keyword>
<gene>
    <name evidence="2" type="ORF">SAMN05216218_101368</name>
</gene>
<dbReference type="AlphaFoldDB" id="A0A1G7FVI5"/>
<accession>A0A1G7FVI5</accession>
<reference evidence="3" key="1">
    <citation type="submission" date="2016-10" db="EMBL/GenBank/DDBJ databases">
        <authorList>
            <person name="Varghese N."/>
            <person name="Submissions S."/>
        </authorList>
    </citation>
    <scope>NUCLEOTIDE SEQUENCE [LARGE SCALE GENOMIC DNA]</scope>
    <source>
        <strain evidence="3">IBRC-M 10760</strain>
    </source>
</reference>
<proteinExistence type="predicted"/>
<evidence type="ECO:0000313" key="2">
    <source>
        <dbReference type="EMBL" id="SDE79877.1"/>
    </source>
</evidence>
<keyword evidence="1" id="KW-0812">Transmembrane</keyword>
<dbReference type="Proteomes" id="UP000199076">
    <property type="component" value="Unassembled WGS sequence"/>
</dbReference>
<dbReference type="OrthoDB" id="234189at2157"/>
<keyword evidence="1" id="KW-0472">Membrane</keyword>
<evidence type="ECO:0000313" key="3">
    <source>
        <dbReference type="Proteomes" id="UP000199076"/>
    </source>
</evidence>
<sequence length="65" mass="6818">MSRLSPAALLIVGAFMVPLFIELPVVLSFVGVELSMTASLGIGVVAFTLVLIWSEISEKPEAADA</sequence>
<keyword evidence="3" id="KW-1185">Reference proteome</keyword>
<evidence type="ECO:0008006" key="4">
    <source>
        <dbReference type="Google" id="ProtNLM"/>
    </source>
</evidence>